<proteinExistence type="predicted"/>
<dbReference type="EMBL" id="JACVVK020000282">
    <property type="protein sequence ID" value="KAK7480390.1"/>
    <property type="molecule type" value="Genomic_DNA"/>
</dbReference>
<evidence type="ECO:0000256" key="1">
    <source>
        <dbReference type="SAM" id="MobiDB-lite"/>
    </source>
</evidence>
<organism evidence="2 3">
    <name type="scientific">Batillaria attramentaria</name>
    <dbReference type="NCBI Taxonomy" id="370345"/>
    <lineage>
        <taxon>Eukaryota</taxon>
        <taxon>Metazoa</taxon>
        <taxon>Spiralia</taxon>
        <taxon>Lophotrochozoa</taxon>
        <taxon>Mollusca</taxon>
        <taxon>Gastropoda</taxon>
        <taxon>Caenogastropoda</taxon>
        <taxon>Sorbeoconcha</taxon>
        <taxon>Cerithioidea</taxon>
        <taxon>Batillariidae</taxon>
        <taxon>Batillaria</taxon>
    </lineage>
</organism>
<protein>
    <submittedName>
        <fullName evidence="2">Uncharacterized protein</fullName>
    </submittedName>
</protein>
<evidence type="ECO:0000313" key="2">
    <source>
        <dbReference type="EMBL" id="KAK7480390.1"/>
    </source>
</evidence>
<dbReference type="Proteomes" id="UP001519460">
    <property type="component" value="Unassembled WGS sequence"/>
</dbReference>
<reference evidence="2 3" key="1">
    <citation type="journal article" date="2023" name="Sci. Data">
        <title>Genome assembly of the Korean intertidal mud-creeper Batillaria attramentaria.</title>
        <authorList>
            <person name="Patra A.K."/>
            <person name="Ho P.T."/>
            <person name="Jun S."/>
            <person name="Lee S.J."/>
            <person name="Kim Y."/>
            <person name="Won Y.J."/>
        </authorList>
    </citation>
    <scope>NUCLEOTIDE SEQUENCE [LARGE SCALE GENOMIC DNA]</scope>
    <source>
        <strain evidence="2">Wonlab-2016</strain>
    </source>
</reference>
<name>A0ABD0K082_9CAEN</name>
<dbReference type="AlphaFoldDB" id="A0ABD0K082"/>
<sequence>MITTLMRGNEARDPHKAGTTPELLLSQRRSPWHVNLRCEIDVLVFFSLRSLDSVQEKSLWREGKGTRVMLCSSVLTCTARFLKAAIKLQGLLASVKRTVFGGASVYLHAIKLKNHDMENDSITQNVFCQKLLVANSV</sequence>
<evidence type="ECO:0000313" key="3">
    <source>
        <dbReference type="Proteomes" id="UP001519460"/>
    </source>
</evidence>
<feature type="region of interest" description="Disordered" evidence="1">
    <location>
        <begin position="1"/>
        <end position="20"/>
    </location>
</feature>
<keyword evidence="3" id="KW-1185">Reference proteome</keyword>
<gene>
    <name evidence="2" type="ORF">BaRGS_00028309</name>
</gene>
<accession>A0ABD0K082</accession>
<comment type="caution">
    <text evidence="2">The sequence shown here is derived from an EMBL/GenBank/DDBJ whole genome shotgun (WGS) entry which is preliminary data.</text>
</comment>